<dbReference type="RefSeq" id="XP_016263715.1">
    <property type="nucleotide sequence ID" value="XM_016405509.1"/>
</dbReference>
<dbReference type="HOGENOM" id="CLU_488311_0_0_1"/>
<keyword evidence="2" id="KW-1133">Transmembrane helix</keyword>
<gene>
    <name evidence="4" type="ORF">PV06_04596</name>
</gene>
<feature type="region of interest" description="Disordered" evidence="1">
    <location>
        <begin position="534"/>
        <end position="561"/>
    </location>
</feature>
<name>A0A0D2DKP5_9EURO</name>
<dbReference type="STRING" id="215243.A0A0D2DKP5"/>
<organism evidence="4 5">
    <name type="scientific">Exophiala oligosperma</name>
    <dbReference type="NCBI Taxonomy" id="215243"/>
    <lineage>
        <taxon>Eukaryota</taxon>
        <taxon>Fungi</taxon>
        <taxon>Dikarya</taxon>
        <taxon>Ascomycota</taxon>
        <taxon>Pezizomycotina</taxon>
        <taxon>Eurotiomycetes</taxon>
        <taxon>Chaetothyriomycetidae</taxon>
        <taxon>Chaetothyriales</taxon>
        <taxon>Herpotrichiellaceae</taxon>
        <taxon>Exophiala</taxon>
    </lineage>
</organism>
<feature type="transmembrane region" description="Helical" evidence="2">
    <location>
        <begin position="587"/>
        <end position="609"/>
    </location>
</feature>
<keyword evidence="2" id="KW-0812">Transmembrane</keyword>
<dbReference type="PROSITE" id="PS50006">
    <property type="entry name" value="FHA_DOMAIN"/>
    <property type="match status" value="1"/>
</dbReference>
<dbReference type="SUPFAM" id="SSF49879">
    <property type="entry name" value="SMAD/FHA domain"/>
    <property type="match status" value="1"/>
</dbReference>
<keyword evidence="2" id="KW-0472">Membrane</keyword>
<protein>
    <recommendedName>
        <fullName evidence="3">FHA domain-containing protein</fullName>
    </recommendedName>
</protein>
<dbReference type="EMBL" id="KN847335">
    <property type="protein sequence ID" value="KIW43498.1"/>
    <property type="molecule type" value="Genomic_DNA"/>
</dbReference>
<dbReference type="InterPro" id="IPR051176">
    <property type="entry name" value="Cent_Immune-Sig_Mod"/>
</dbReference>
<feature type="compositionally biased region" description="Polar residues" evidence="1">
    <location>
        <begin position="541"/>
        <end position="555"/>
    </location>
</feature>
<evidence type="ECO:0000256" key="1">
    <source>
        <dbReference type="SAM" id="MobiDB-lite"/>
    </source>
</evidence>
<keyword evidence="5" id="KW-1185">Reference proteome</keyword>
<dbReference type="GO" id="GO:0005737">
    <property type="term" value="C:cytoplasm"/>
    <property type="evidence" value="ECO:0007669"/>
    <property type="project" value="TreeGrafter"/>
</dbReference>
<evidence type="ECO:0000256" key="2">
    <source>
        <dbReference type="SAM" id="Phobius"/>
    </source>
</evidence>
<dbReference type="InterPro" id="IPR000253">
    <property type="entry name" value="FHA_dom"/>
</dbReference>
<dbReference type="SMART" id="SM00240">
    <property type="entry name" value="FHA"/>
    <property type="match status" value="1"/>
</dbReference>
<dbReference type="GeneID" id="27356670"/>
<sequence length="613" mass="65799">MASTDGSGYVILHVHDLCSDGPLFERFVVLRSPDWVVKIGRGSMNSEEDLQPSKTNTTFDSRVMSRNHAKISANPQTKEIFVTDIGSMHGTHLSGRRLKTEEPALLSPEDIITLGIDVSRGSSSFEPVKVCVNWIWYDDGVESLNDNPPSAQPGRNSFSAEYSDEDAYADDVDSQDIEDYQVYAKSDQDVLVPGDAYPEEQEDALGADKEEIAAVNVVEDSCRSPSIEVVVPASRTFTVPDSDISISDADADSYVSSNEESNVDSPTSSPVSAAQFVEGKENAVQHTDTAADISLQTEAEIPAAPVCSKTTPADVLWSSVYLNSGQKEIDNVDHHSSPLPLETGRSDIRAVRSTLAELPETTHLDTLGLPQDRVQAHRAPSPSDAAMAKSSATEMPLAPPFIQTSDAIQGMSQRPDHQQTRSTSAWAGHNSVLYDYGAGSQGACTKGYPSYYHEWTGRSPPDPLTLPPLDLHKVAPATEPLSTAEGTHVVKVKQSNKRKADNISSDDLSVHTANEYSHFWETIKDNLSPVNDAETDVRAQSPPSSSLADIPVQSTEVDDQPAYKKIRTDVDGIAESRGNSTGDAMKLAVATIAGVAIGAIGTVIGLAALPPIS</sequence>
<feature type="domain" description="FHA" evidence="3">
    <location>
        <begin position="37"/>
        <end position="98"/>
    </location>
</feature>
<reference evidence="4 5" key="1">
    <citation type="submission" date="2015-01" db="EMBL/GenBank/DDBJ databases">
        <title>The Genome Sequence of Exophiala oligosperma CBS72588.</title>
        <authorList>
            <consortium name="The Broad Institute Genomics Platform"/>
            <person name="Cuomo C."/>
            <person name="de Hoog S."/>
            <person name="Gorbushina A."/>
            <person name="Stielow B."/>
            <person name="Teixiera M."/>
            <person name="Abouelleil A."/>
            <person name="Chapman S.B."/>
            <person name="Priest M."/>
            <person name="Young S.K."/>
            <person name="Wortman J."/>
            <person name="Nusbaum C."/>
            <person name="Birren B."/>
        </authorList>
    </citation>
    <scope>NUCLEOTIDE SEQUENCE [LARGE SCALE GENOMIC DNA]</scope>
    <source>
        <strain evidence="4 5">CBS 72588</strain>
    </source>
</reference>
<evidence type="ECO:0000313" key="5">
    <source>
        <dbReference type="Proteomes" id="UP000053342"/>
    </source>
</evidence>
<proteinExistence type="predicted"/>
<accession>A0A0D2DKP5</accession>
<dbReference type="Gene3D" id="2.60.200.20">
    <property type="match status" value="1"/>
</dbReference>
<dbReference type="PANTHER" id="PTHR15715">
    <property type="entry name" value="CENTROSOMAL PROTEIN OF 170 KDA"/>
    <property type="match status" value="1"/>
</dbReference>
<dbReference type="OrthoDB" id="4096268at2759"/>
<dbReference type="RefSeq" id="XP_016263714.1">
    <property type="nucleotide sequence ID" value="XM_016405508.1"/>
</dbReference>
<dbReference type="InterPro" id="IPR008984">
    <property type="entry name" value="SMAD_FHA_dom_sf"/>
</dbReference>
<dbReference type="PANTHER" id="PTHR15715:SF37">
    <property type="entry name" value="LD47843P"/>
    <property type="match status" value="1"/>
</dbReference>
<dbReference type="AlphaFoldDB" id="A0A0D2DKP5"/>
<evidence type="ECO:0000259" key="3">
    <source>
        <dbReference type="PROSITE" id="PS50006"/>
    </source>
</evidence>
<dbReference type="Proteomes" id="UP000053342">
    <property type="component" value="Unassembled WGS sequence"/>
</dbReference>
<evidence type="ECO:0000313" key="4">
    <source>
        <dbReference type="EMBL" id="KIW43498.1"/>
    </source>
</evidence>
<dbReference type="EMBL" id="KN847335">
    <property type="protein sequence ID" value="KIW43499.1"/>
    <property type="molecule type" value="Genomic_DNA"/>
</dbReference>
<dbReference type="VEuPathDB" id="FungiDB:PV06_04596"/>
<dbReference type="Pfam" id="PF00498">
    <property type="entry name" value="FHA"/>
    <property type="match status" value="1"/>
</dbReference>
<feature type="compositionally biased region" description="Polar residues" evidence="1">
    <location>
        <begin position="254"/>
        <end position="272"/>
    </location>
</feature>
<feature type="region of interest" description="Disordered" evidence="1">
    <location>
        <begin position="240"/>
        <end position="272"/>
    </location>
</feature>